<name>N1ZZX5_9FIRM</name>
<organism evidence="1 2">
    <name type="scientific">Eubacterium plexicaudatum ASF492</name>
    <dbReference type="NCBI Taxonomy" id="1235802"/>
    <lineage>
        <taxon>Bacteria</taxon>
        <taxon>Bacillati</taxon>
        <taxon>Bacillota</taxon>
        <taxon>Clostridia</taxon>
        <taxon>Eubacteriales</taxon>
        <taxon>Eubacteriaceae</taxon>
        <taxon>Eubacterium</taxon>
    </lineage>
</organism>
<dbReference type="EMBL" id="AQFT01000133">
    <property type="protein sequence ID" value="EMZ21436.1"/>
    <property type="molecule type" value="Genomic_DNA"/>
</dbReference>
<evidence type="ECO:0000313" key="2">
    <source>
        <dbReference type="Proteomes" id="UP000012589"/>
    </source>
</evidence>
<comment type="caution">
    <text evidence="1">The sequence shown here is derived from an EMBL/GenBank/DDBJ whole genome shotgun (WGS) entry which is preliminary data.</text>
</comment>
<sequence length="60" mass="7278">MTDLEISNYLAKHNYKVKPQNFLMDVLNTSPQIIDEKYDFRTRIMTLITPQNTFSFEWNY</sequence>
<dbReference type="Proteomes" id="UP000012589">
    <property type="component" value="Unassembled WGS sequence"/>
</dbReference>
<keyword evidence="2" id="KW-1185">Reference proteome</keyword>
<reference evidence="1 2" key="1">
    <citation type="journal article" date="2014" name="Genome Announc.">
        <title>Draft genome sequences of the altered schaedler flora, a defined bacterial community from gnotobiotic mice.</title>
        <authorList>
            <person name="Wannemuehler M.J."/>
            <person name="Overstreet A.M."/>
            <person name="Ward D.V."/>
            <person name="Phillips G.J."/>
        </authorList>
    </citation>
    <scope>NUCLEOTIDE SEQUENCE [LARGE SCALE GENOMIC DNA]</scope>
    <source>
        <strain evidence="1 2">ASF492</strain>
    </source>
</reference>
<dbReference type="AlphaFoldDB" id="N1ZZX5"/>
<dbReference type="PATRIC" id="fig|1235802.3.peg.4861"/>
<dbReference type="STRING" id="1235802.C823_04580"/>
<accession>N1ZZX5</accession>
<protein>
    <submittedName>
        <fullName evidence="1">Uncharacterized protein</fullName>
    </submittedName>
</protein>
<evidence type="ECO:0000313" key="1">
    <source>
        <dbReference type="EMBL" id="EMZ21436.1"/>
    </source>
</evidence>
<dbReference type="OrthoDB" id="9919140at2"/>
<proteinExistence type="predicted"/>
<dbReference type="HOGENOM" id="CLU_2934605_0_0_9"/>
<gene>
    <name evidence="1" type="ORF">C823_04580</name>
</gene>